<accession>A0A3E0L5Z5</accession>
<dbReference type="EMBL" id="QQWC01000002">
    <property type="protein sequence ID" value="REJ42920.1"/>
    <property type="molecule type" value="Genomic_DNA"/>
</dbReference>
<dbReference type="AlphaFoldDB" id="A0A3E0L5Z5"/>
<evidence type="ECO:0000313" key="3">
    <source>
        <dbReference type="Proteomes" id="UP000256873"/>
    </source>
</evidence>
<evidence type="ECO:0000313" key="2">
    <source>
        <dbReference type="EMBL" id="REJ42920.1"/>
    </source>
</evidence>
<feature type="region of interest" description="Disordered" evidence="1">
    <location>
        <begin position="1"/>
        <end position="26"/>
    </location>
</feature>
<evidence type="ECO:0000256" key="1">
    <source>
        <dbReference type="SAM" id="MobiDB-lite"/>
    </source>
</evidence>
<proteinExistence type="predicted"/>
<sequence>MLDAPLIKGGLRGDRPPVYQGGRGRSKAKSIVYLIITTYLTDNMEISELKKGIEIVGSRLGKTQDYL</sequence>
<dbReference type="Proteomes" id="UP000256873">
    <property type="component" value="Unassembled WGS sequence"/>
</dbReference>
<gene>
    <name evidence="2" type="ORF">DWQ54_08435</name>
</gene>
<name>A0A3E0L5Z5_9CHRO</name>
<comment type="caution">
    <text evidence="2">The sequence shown here is derived from an EMBL/GenBank/DDBJ whole genome shotgun (WGS) entry which is preliminary data.</text>
</comment>
<organism evidence="2 3">
    <name type="scientific">Microcystis flos-aquae TF09</name>
    <dbReference type="NCBI Taxonomy" id="2060473"/>
    <lineage>
        <taxon>Bacteria</taxon>
        <taxon>Bacillati</taxon>
        <taxon>Cyanobacteriota</taxon>
        <taxon>Cyanophyceae</taxon>
        <taxon>Oscillatoriophycideae</taxon>
        <taxon>Chroococcales</taxon>
        <taxon>Microcystaceae</taxon>
        <taxon>Microcystis</taxon>
    </lineage>
</organism>
<protein>
    <submittedName>
        <fullName evidence="2">Uncharacterized protein</fullName>
    </submittedName>
</protein>
<reference evidence="2 3" key="1">
    <citation type="submission" date="2017-10" db="EMBL/GenBank/DDBJ databases">
        <title>A large-scale comparative metagenomic study reveals the eutrophication-driven functional interactions in six Microcystis-epibionts communities.</title>
        <authorList>
            <person name="Li Q."/>
            <person name="Lin F."/>
        </authorList>
    </citation>
    <scope>NUCLEOTIDE SEQUENCE [LARGE SCALE GENOMIC DNA]</scope>
    <source>
        <strain evidence="2">TF09</strain>
    </source>
</reference>